<evidence type="ECO:0000313" key="2">
    <source>
        <dbReference type="Proteomes" id="UP000002945"/>
    </source>
</evidence>
<accession>A9DX40</accession>
<dbReference type="EMBL" id="ABIB01000005">
    <property type="protein sequence ID" value="EDP95957.1"/>
    <property type="molecule type" value="Genomic_DNA"/>
</dbReference>
<name>A9DX40_9FLAO</name>
<evidence type="ECO:0000313" key="1">
    <source>
        <dbReference type="EMBL" id="EDP95957.1"/>
    </source>
</evidence>
<dbReference type="HOGENOM" id="CLU_1649910_0_0_10"/>
<reference evidence="1 2" key="1">
    <citation type="journal article" date="2011" name="J. Bacteriol.">
        <title>Genome sequence of the algicidal bacterium Kordia algicida OT-1.</title>
        <authorList>
            <person name="Lee H.S."/>
            <person name="Kang S.G."/>
            <person name="Kwon K.K."/>
            <person name="Lee J.H."/>
            <person name="Kim S.J."/>
        </authorList>
    </citation>
    <scope>NUCLEOTIDE SEQUENCE [LARGE SCALE GENOMIC DNA]</scope>
    <source>
        <strain evidence="1 2">OT-1</strain>
    </source>
</reference>
<dbReference type="RefSeq" id="WP_007094028.1">
    <property type="nucleotide sequence ID" value="NZ_CP142125.1"/>
</dbReference>
<sequence length="160" mass="17441">MSTHYKSVTKVENNAVYQGFDLRAVKRCTPEIFGLKACAELVAEGDGEVTINLTAESPLGNFTKTFSFNADTDFEFSPIPRITIKVSVRNFKVTDAEISFKLSLEGCIDVPFLGEKCEETSFNISLPMPLAFASNNVKDLSSGDMALLLLAGNNHACTCK</sequence>
<dbReference type="AlphaFoldDB" id="A9DX40"/>
<organism evidence="1 2">
    <name type="scientific">Kordia algicida OT-1</name>
    <dbReference type="NCBI Taxonomy" id="391587"/>
    <lineage>
        <taxon>Bacteria</taxon>
        <taxon>Pseudomonadati</taxon>
        <taxon>Bacteroidota</taxon>
        <taxon>Flavobacteriia</taxon>
        <taxon>Flavobacteriales</taxon>
        <taxon>Flavobacteriaceae</taxon>
        <taxon>Kordia</taxon>
    </lineage>
</organism>
<dbReference type="Proteomes" id="UP000002945">
    <property type="component" value="Unassembled WGS sequence"/>
</dbReference>
<proteinExistence type="predicted"/>
<gene>
    <name evidence="1" type="ORF">KAOT1_07308</name>
</gene>
<keyword evidence="2" id="KW-1185">Reference proteome</keyword>
<comment type="caution">
    <text evidence="1">The sequence shown here is derived from an EMBL/GenBank/DDBJ whole genome shotgun (WGS) entry which is preliminary data.</text>
</comment>
<dbReference type="OrthoDB" id="1309212at2"/>
<protein>
    <submittedName>
        <fullName evidence="1">Uncharacterized protein</fullName>
    </submittedName>
</protein>